<organism evidence="2 3">
    <name type="scientific">Trichonephila inaurata madagascariensis</name>
    <dbReference type="NCBI Taxonomy" id="2747483"/>
    <lineage>
        <taxon>Eukaryota</taxon>
        <taxon>Metazoa</taxon>
        <taxon>Ecdysozoa</taxon>
        <taxon>Arthropoda</taxon>
        <taxon>Chelicerata</taxon>
        <taxon>Arachnida</taxon>
        <taxon>Araneae</taxon>
        <taxon>Araneomorphae</taxon>
        <taxon>Entelegynae</taxon>
        <taxon>Araneoidea</taxon>
        <taxon>Nephilidae</taxon>
        <taxon>Trichonephila</taxon>
        <taxon>Trichonephila inaurata</taxon>
    </lineage>
</organism>
<keyword evidence="1" id="KW-0732">Signal</keyword>
<name>A0A8X7BP45_9ARAC</name>
<keyword evidence="3" id="KW-1185">Reference proteome</keyword>
<proteinExistence type="predicted"/>
<comment type="caution">
    <text evidence="2">The sequence shown here is derived from an EMBL/GenBank/DDBJ whole genome shotgun (WGS) entry which is preliminary data.</text>
</comment>
<evidence type="ECO:0000256" key="1">
    <source>
        <dbReference type="SAM" id="SignalP"/>
    </source>
</evidence>
<feature type="chain" id="PRO_5036492078" evidence="1">
    <location>
        <begin position="20"/>
        <end position="100"/>
    </location>
</feature>
<protein>
    <submittedName>
        <fullName evidence="2">Uncharacterized protein</fullName>
    </submittedName>
</protein>
<feature type="signal peptide" evidence="1">
    <location>
        <begin position="1"/>
        <end position="19"/>
    </location>
</feature>
<dbReference type="EMBL" id="BMAV01000181">
    <property type="protein sequence ID" value="GFY37204.1"/>
    <property type="molecule type" value="Genomic_DNA"/>
</dbReference>
<gene>
    <name evidence="2" type="ORF">TNIN_271011</name>
</gene>
<reference evidence="2" key="1">
    <citation type="submission" date="2020-08" db="EMBL/GenBank/DDBJ databases">
        <title>Multicomponent nature underlies the extraordinary mechanical properties of spider dragline silk.</title>
        <authorList>
            <person name="Kono N."/>
            <person name="Nakamura H."/>
            <person name="Mori M."/>
            <person name="Yoshida Y."/>
            <person name="Ohtoshi R."/>
            <person name="Malay A.D."/>
            <person name="Moran D.A.P."/>
            <person name="Tomita M."/>
            <person name="Numata K."/>
            <person name="Arakawa K."/>
        </authorList>
    </citation>
    <scope>NUCLEOTIDE SEQUENCE</scope>
</reference>
<sequence length="100" mass="11609">MKLLLFLVLIFTLTSLFCGFEYPKMKGDLFGKLFQSYLSPSSSDDETGRRRREDVSYIFGRSSAFCNMFGCEDCAKGKDDMCCKGYLYDQRSKECRHVLY</sequence>
<accession>A0A8X7BP45</accession>
<dbReference type="Proteomes" id="UP000886998">
    <property type="component" value="Unassembled WGS sequence"/>
</dbReference>
<evidence type="ECO:0000313" key="3">
    <source>
        <dbReference type="Proteomes" id="UP000886998"/>
    </source>
</evidence>
<evidence type="ECO:0000313" key="2">
    <source>
        <dbReference type="EMBL" id="GFY37204.1"/>
    </source>
</evidence>
<dbReference type="AlphaFoldDB" id="A0A8X7BP45"/>